<proteinExistence type="predicted"/>
<name>A0A2S9WTP8_9FLAO</name>
<evidence type="ECO:0008006" key="4">
    <source>
        <dbReference type="Google" id="ProtNLM"/>
    </source>
</evidence>
<gene>
    <name evidence="2" type="ORF">BST86_06850</name>
</gene>
<dbReference type="OrthoDB" id="756944at2"/>
<keyword evidence="3" id="KW-1185">Reference proteome</keyword>
<reference evidence="2 3" key="1">
    <citation type="submission" date="2016-11" db="EMBL/GenBank/DDBJ databases">
        <title>Trade-off between light-utilization and light-protection in marine flavobacteria.</title>
        <authorList>
            <person name="Kumagai Y."/>
        </authorList>
    </citation>
    <scope>NUCLEOTIDE SEQUENCE [LARGE SCALE GENOMIC DNA]</scope>
    <source>
        <strain evidence="2 3">JCM 17109</strain>
    </source>
</reference>
<dbReference type="RefSeq" id="WP_105982626.1">
    <property type="nucleotide sequence ID" value="NZ_MQUC01000003.1"/>
</dbReference>
<dbReference type="AlphaFoldDB" id="A0A2S9WTP8"/>
<comment type="caution">
    <text evidence="2">The sequence shown here is derived from an EMBL/GenBank/DDBJ whole genome shotgun (WGS) entry which is preliminary data.</text>
</comment>
<keyword evidence="1" id="KW-0732">Signal</keyword>
<dbReference type="EMBL" id="MQUC01000003">
    <property type="protein sequence ID" value="PRP66840.1"/>
    <property type="molecule type" value="Genomic_DNA"/>
</dbReference>
<organism evidence="2 3">
    <name type="scientific">Nonlabens agnitus</name>
    <dbReference type="NCBI Taxonomy" id="870484"/>
    <lineage>
        <taxon>Bacteria</taxon>
        <taxon>Pseudomonadati</taxon>
        <taxon>Bacteroidota</taxon>
        <taxon>Flavobacteriia</taxon>
        <taxon>Flavobacteriales</taxon>
        <taxon>Flavobacteriaceae</taxon>
        <taxon>Nonlabens</taxon>
    </lineage>
</organism>
<dbReference type="PROSITE" id="PS51257">
    <property type="entry name" value="PROKAR_LIPOPROTEIN"/>
    <property type="match status" value="1"/>
</dbReference>
<feature type="chain" id="PRO_5015773202" description="Lipocalin-like domain-containing protein" evidence="1">
    <location>
        <begin position="21"/>
        <end position="190"/>
    </location>
</feature>
<evidence type="ECO:0000313" key="2">
    <source>
        <dbReference type="EMBL" id="PRP66840.1"/>
    </source>
</evidence>
<evidence type="ECO:0000313" key="3">
    <source>
        <dbReference type="Proteomes" id="UP000239532"/>
    </source>
</evidence>
<accession>A0A2S9WTP8</accession>
<feature type="signal peptide" evidence="1">
    <location>
        <begin position="1"/>
        <end position="20"/>
    </location>
</feature>
<dbReference type="Proteomes" id="UP000239532">
    <property type="component" value="Unassembled WGS sequence"/>
</dbReference>
<protein>
    <recommendedName>
        <fullName evidence="4">Lipocalin-like domain-containing protein</fullName>
    </recommendedName>
</protein>
<sequence length="190" mass="20902">MKTTLLLFSLIVLASCGAYNENSIAYYKNPLSSNDVSRLDGLYHLKATQIYRSDGTIDSCAVASNDLLNINLRMVATNDSVEKYQIRIRAIDQNTLKTTLIKNGENIDSSIINGKISKKGMFHFKNNPVDCYGIPYILGGCSGTKSRIGIDHDNNLILQNNSYSGGAILLLLGDGRCYSTAYNFARIQSN</sequence>
<evidence type="ECO:0000256" key="1">
    <source>
        <dbReference type="SAM" id="SignalP"/>
    </source>
</evidence>